<dbReference type="EMBL" id="JARRIG010000007">
    <property type="protein sequence ID" value="MFA4805146.1"/>
    <property type="molecule type" value="Genomic_DNA"/>
</dbReference>
<comment type="caution">
    <text evidence="1">The sequence shown here is derived from an EMBL/GenBank/DDBJ whole genome shotgun (WGS) entry which is preliminary data.</text>
</comment>
<organism evidence="1 2">
    <name type="scientific">Pyrococcus kukulkanii</name>
    <dbReference type="NCBI Taxonomy" id="1609559"/>
    <lineage>
        <taxon>Archaea</taxon>
        <taxon>Methanobacteriati</taxon>
        <taxon>Methanobacteriota</taxon>
        <taxon>Thermococci</taxon>
        <taxon>Thermococcales</taxon>
        <taxon>Thermococcaceae</taxon>
        <taxon>Pyrococcus</taxon>
    </lineage>
</organism>
<gene>
    <name evidence="1" type="ORF">P8X34_10460</name>
</gene>
<proteinExistence type="predicted"/>
<protein>
    <submittedName>
        <fullName evidence="1">Uncharacterized protein</fullName>
    </submittedName>
</protein>
<evidence type="ECO:0000313" key="1">
    <source>
        <dbReference type="EMBL" id="MFA4805146.1"/>
    </source>
</evidence>
<sequence>MSTEATLKLSGNAYPEHKSRWRPIDFEHVDYVKIPKPLEKEFLEVNNLPEVEDGAVSGRGFYIARCPKCKRLYVVKAEGAYSKDVMCDCGAVFRVEYDWVVLVGEWVTS</sequence>
<evidence type="ECO:0000313" key="2">
    <source>
        <dbReference type="Proteomes" id="UP001571980"/>
    </source>
</evidence>
<keyword evidence="2" id="KW-1185">Reference proteome</keyword>
<reference evidence="1 2" key="1">
    <citation type="submission" date="2023-03" db="EMBL/GenBank/DDBJ databases">
        <title>Speciation in Pyrococcus: adaptation to high temperature as a mechanism.</title>
        <authorList>
            <person name="Gu J."/>
        </authorList>
    </citation>
    <scope>NUCLEOTIDE SEQUENCE [LARGE SCALE GENOMIC DNA]</scope>
    <source>
        <strain evidence="1 2">LMOA34</strain>
    </source>
</reference>
<name>A0ABV4T603_9EURY</name>
<accession>A0ABV4T603</accession>
<dbReference type="Proteomes" id="UP001571980">
    <property type="component" value="Unassembled WGS sequence"/>
</dbReference>
<dbReference type="RefSeq" id="WP_372824519.1">
    <property type="nucleotide sequence ID" value="NZ_JARRIG010000007.1"/>
</dbReference>